<dbReference type="InterPro" id="IPR054061">
    <property type="entry name" value="DUF6915"/>
</dbReference>
<accession>A0ABQ3FTZ5</accession>
<evidence type="ECO:0000313" key="3">
    <source>
        <dbReference type="Proteomes" id="UP000658305"/>
    </source>
</evidence>
<proteinExistence type="predicted"/>
<dbReference type="Proteomes" id="UP000658305">
    <property type="component" value="Unassembled WGS sequence"/>
</dbReference>
<name>A0ABQ3FTZ5_9RHOB</name>
<evidence type="ECO:0000259" key="1">
    <source>
        <dbReference type="Pfam" id="PF21866"/>
    </source>
</evidence>
<comment type="caution">
    <text evidence="2">The sequence shown here is derived from an EMBL/GenBank/DDBJ whole genome shotgun (WGS) entry which is preliminary data.</text>
</comment>
<dbReference type="EMBL" id="BMYI01000030">
    <property type="protein sequence ID" value="GHC39850.1"/>
    <property type="molecule type" value="Genomic_DNA"/>
</dbReference>
<feature type="domain" description="DUF6915" evidence="1">
    <location>
        <begin position="1"/>
        <end position="51"/>
    </location>
</feature>
<sequence length="73" mass="8167">MAETIFGPTLTLSTGRIIPTRWVGEQHVKEDLGFIPSFADWVKAIRPEPWMGRAERIEALVDPHLASPVVEVT</sequence>
<evidence type="ECO:0000313" key="2">
    <source>
        <dbReference type="EMBL" id="GHC39850.1"/>
    </source>
</evidence>
<gene>
    <name evidence="2" type="ORF">GCM10007291_47070</name>
</gene>
<reference evidence="3" key="1">
    <citation type="journal article" date="2019" name="Int. J. Syst. Evol. Microbiol.">
        <title>The Global Catalogue of Microorganisms (GCM) 10K type strain sequencing project: providing services to taxonomists for standard genome sequencing and annotation.</title>
        <authorList>
            <consortium name="The Broad Institute Genomics Platform"/>
            <consortium name="The Broad Institute Genome Sequencing Center for Infectious Disease"/>
            <person name="Wu L."/>
            <person name="Ma J."/>
        </authorList>
    </citation>
    <scope>NUCLEOTIDE SEQUENCE [LARGE SCALE GENOMIC DNA]</scope>
    <source>
        <strain evidence="3">KCTC 23298</strain>
    </source>
</reference>
<organism evidence="2 3">
    <name type="scientific">Gemmobacter nanjingensis</name>
    <dbReference type="NCBI Taxonomy" id="488454"/>
    <lineage>
        <taxon>Bacteria</taxon>
        <taxon>Pseudomonadati</taxon>
        <taxon>Pseudomonadota</taxon>
        <taxon>Alphaproteobacteria</taxon>
        <taxon>Rhodobacterales</taxon>
        <taxon>Paracoccaceae</taxon>
        <taxon>Gemmobacter</taxon>
    </lineage>
</organism>
<keyword evidence="3" id="KW-1185">Reference proteome</keyword>
<dbReference type="Pfam" id="PF21866">
    <property type="entry name" value="DUF6915"/>
    <property type="match status" value="1"/>
</dbReference>
<protein>
    <recommendedName>
        <fullName evidence="1">DUF6915 domain-containing protein</fullName>
    </recommendedName>
</protein>